<sequence length="271" mass="29968">MVKQLNFVGSARMPRRGTAMKLDKPEASAPPRLEPLHIPKSCDVLANHLRQKILDGSFPDGSLLPGERDLVDQTGLSRGSVREALRILEAEGLVSTRPGRYGGSRATRPSGTTVARQIALFARGSHLPLASIIEAREAVEPPIAELAALHRSDADLAELREIDRRLQQAHDNVPAYLEENVKWHCRLAAASRNPLLEAFMHSLANLIHEASTLHNFATDEVRSLVLQAHTRILDAVEKQDAAAARRRMTRHVQAYSAQLRNLIKQQDQGLI</sequence>
<dbReference type="InterPro" id="IPR008920">
    <property type="entry name" value="TF_FadR/GntR_C"/>
</dbReference>
<dbReference type="SMART" id="SM00345">
    <property type="entry name" value="HTH_GNTR"/>
    <property type="match status" value="1"/>
</dbReference>
<dbReference type="AlphaFoldDB" id="A0A261VWP2"/>
<accession>A0A261VWP2</accession>
<dbReference type="SMART" id="SM00895">
    <property type="entry name" value="FCD"/>
    <property type="match status" value="1"/>
</dbReference>
<dbReference type="Proteomes" id="UP000216429">
    <property type="component" value="Unassembled WGS sequence"/>
</dbReference>
<evidence type="ECO:0000313" key="6">
    <source>
        <dbReference type="EMBL" id="OZI77713.1"/>
    </source>
</evidence>
<evidence type="ECO:0000256" key="2">
    <source>
        <dbReference type="ARBA" id="ARBA00023125"/>
    </source>
</evidence>
<organism evidence="6 7">
    <name type="scientific">Bordetella genomosp. 12</name>
    <dbReference type="NCBI Taxonomy" id="463035"/>
    <lineage>
        <taxon>Bacteria</taxon>
        <taxon>Pseudomonadati</taxon>
        <taxon>Pseudomonadota</taxon>
        <taxon>Betaproteobacteria</taxon>
        <taxon>Burkholderiales</taxon>
        <taxon>Alcaligenaceae</taxon>
        <taxon>Bordetella</taxon>
    </lineage>
</organism>
<dbReference type="InterPro" id="IPR011711">
    <property type="entry name" value="GntR_C"/>
</dbReference>
<dbReference type="Gene3D" id="1.10.10.10">
    <property type="entry name" value="Winged helix-like DNA-binding domain superfamily/Winged helix DNA-binding domain"/>
    <property type="match status" value="1"/>
</dbReference>
<name>A0A261VWP2_9BORD</name>
<evidence type="ECO:0000256" key="4">
    <source>
        <dbReference type="SAM" id="MobiDB-lite"/>
    </source>
</evidence>
<dbReference type="InterPro" id="IPR000524">
    <property type="entry name" value="Tscrpt_reg_HTH_GntR"/>
</dbReference>
<evidence type="ECO:0000259" key="5">
    <source>
        <dbReference type="PROSITE" id="PS50949"/>
    </source>
</evidence>
<dbReference type="EMBL" id="NEVU01000001">
    <property type="protein sequence ID" value="OZI77713.1"/>
    <property type="molecule type" value="Genomic_DNA"/>
</dbReference>
<keyword evidence="2" id="KW-0238">DNA-binding</keyword>
<evidence type="ECO:0000256" key="1">
    <source>
        <dbReference type="ARBA" id="ARBA00023015"/>
    </source>
</evidence>
<reference evidence="7" key="1">
    <citation type="submission" date="2017-05" db="EMBL/GenBank/DDBJ databases">
        <title>Complete and WGS of Bordetella genogroups.</title>
        <authorList>
            <person name="Spilker T."/>
            <person name="Lipuma J."/>
        </authorList>
    </citation>
    <scope>NUCLEOTIDE SEQUENCE [LARGE SCALE GENOMIC DNA]</scope>
    <source>
        <strain evidence="7">AU6712</strain>
    </source>
</reference>
<dbReference type="Pfam" id="PF07729">
    <property type="entry name" value="FCD"/>
    <property type="match status" value="1"/>
</dbReference>
<dbReference type="PROSITE" id="PS50949">
    <property type="entry name" value="HTH_GNTR"/>
    <property type="match status" value="1"/>
</dbReference>
<dbReference type="PANTHER" id="PTHR43537">
    <property type="entry name" value="TRANSCRIPTIONAL REGULATOR, GNTR FAMILY"/>
    <property type="match status" value="1"/>
</dbReference>
<protein>
    <recommendedName>
        <fullName evidence="5">HTH gntR-type domain-containing protein</fullName>
    </recommendedName>
</protein>
<dbReference type="CDD" id="cd07377">
    <property type="entry name" value="WHTH_GntR"/>
    <property type="match status" value="1"/>
</dbReference>
<gene>
    <name evidence="6" type="ORF">CAL22_04060</name>
</gene>
<keyword evidence="3" id="KW-0804">Transcription</keyword>
<dbReference type="GO" id="GO:0003677">
    <property type="term" value="F:DNA binding"/>
    <property type="evidence" value="ECO:0007669"/>
    <property type="project" value="UniProtKB-KW"/>
</dbReference>
<dbReference type="SUPFAM" id="SSF46785">
    <property type="entry name" value="Winged helix' DNA-binding domain"/>
    <property type="match status" value="1"/>
</dbReference>
<dbReference type="SUPFAM" id="SSF48008">
    <property type="entry name" value="GntR ligand-binding domain-like"/>
    <property type="match status" value="1"/>
</dbReference>
<proteinExistence type="predicted"/>
<dbReference type="PRINTS" id="PR00035">
    <property type="entry name" value="HTHGNTR"/>
</dbReference>
<feature type="region of interest" description="Disordered" evidence="4">
    <location>
        <begin position="1"/>
        <end position="35"/>
    </location>
</feature>
<keyword evidence="7" id="KW-1185">Reference proteome</keyword>
<dbReference type="Gene3D" id="1.20.120.530">
    <property type="entry name" value="GntR ligand-binding domain-like"/>
    <property type="match status" value="1"/>
</dbReference>
<dbReference type="PANTHER" id="PTHR43537:SF5">
    <property type="entry name" value="UXU OPERON TRANSCRIPTIONAL REGULATOR"/>
    <property type="match status" value="1"/>
</dbReference>
<dbReference type="Pfam" id="PF00392">
    <property type="entry name" value="GntR"/>
    <property type="match status" value="1"/>
</dbReference>
<comment type="caution">
    <text evidence="6">The sequence shown here is derived from an EMBL/GenBank/DDBJ whole genome shotgun (WGS) entry which is preliminary data.</text>
</comment>
<evidence type="ECO:0000256" key="3">
    <source>
        <dbReference type="ARBA" id="ARBA00023163"/>
    </source>
</evidence>
<dbReference type="InterPro" id="IPR036390">
    <property type="entry name" value="WH_DNA-bd_sf"/>
</dbReference>
<dbReference type="InterPro" id="IPR036388">
    <property type="entry name" value="WH-like_DNA-bd_sf"/>
</dbReference>
<evidence type="ECO:0000313" key="7">
    <source>
        <dbReference type="Proteomes" id="UP000216429"/>
    </source>
</evidence>
<feature type="domain" description="HTH gntR-type" evidence="5">
    <location>
        <begin position="39"/>
        <end position="109"/>
    </location>
</feature>
<dbReference type="GO" id="GO:0003700">
    <property type="term" value="F:DNA-binding transcription factor activity"/>
    <property type="evidence" value="ECO:0007669"/>
    <property type="project" value="InterPro"/>
</dbReference>
<keyword evidence="1" id="KW-0805">Transcription regulation</keyword>